<evidence type="ECO:0000313" key="2">
    <source>
        <dbReference type="EMBL" id="KJH40074.1"/>
    </source>
</evidence>
<feature type="domain" description="Peptidase S1" evidence="1">
    <location>
        <begin position="18"/>
        <end position="154"/>
    </location>
</feature>
<dbReference type="STRING" id="29172.A0A0D8X8W0"/>
<reference evidence="3" key="2">
    <citation type="journal article" date="2016" name="Sci. Rep.">
        <title>Dictyocaulus viviparus genome, variome and transcriptome elucidate lungworm biology and support future intervention.</title>
        <authorList>
            <person name="McNulty S.N."/>
            <person name="Strube C."/>
            <person name="Rosa B.A."/>
            <person name="Martin J.C."/>
            <person name="Tyagi R."/>
            <person name="Choi Y.J."/>
            <person name="Wang Q."/>
            <person name="Hallsworth Pepin K."/>
            <person name="Zhang X."/>
            <person name="Ozersky P."/>
            <person name="Wilson R.K."/>
            <person name="Sternberg P.W."/>
            <person name="Gasser R.B."/>
            <person name="Mitreva M."/>
        </authorList>
    </citation>
    <scope>NUCLEOTIDE SEQUENCE [LARGE SCALE GENOMIC DNA]</scope>
    <source>
        <strain evidence="3">HannoverDv2000</strain>
    </source>
</reference>
<reference evidence="2 3" key="1">
    <citation type="submission" date="2013-11" db="EMBL/GenBank/DDBJ databases">
        <title>Draft genome of the bovine lungworm Dictyocaulus viviparus.</title>
        <authorList>
            <person name="Mitreva M."/>
        </authorList>
    </citation>
    <scope>NUCLEOTIDE SEQUENCE [LARGE SCALE GENOMIC DNA]</scope>
    <source>
        <strain evidence="2 3">HannoverDv2000</strain>
    </source>
</reference>
<accession>A0A0D8X8W0</accession>
<dbReference type="PANTHER" id="PTHR24260:SF136">
    <property type="entry name" value="GH08193P-RELATED"/>
    <property type="match status" value="1"/>
</dbReference>
<dbReference type="PANTHER" id="PTHR24260">
    <property type="match status" value="1"/>
</dbReference>
<proteinExistence type="predicted"/>
<dbReference type="OrthoDB" id="5874784at2759"/>
<dbReference type="InterPro" id="IPR043504">
    <property type="entry name" value="Peptidase_S1_PA_chymotrypsin"/>
</dbReference>
<dbReference type="SUPFAM" id="SSF50494">
    <property type="entry name" value="Trypsin-like serine proteases"/>
    <property type="match status" value="1"/>
</dbReference>
<organism evidence="2 3">
    <name type="scientific">Dictyocaulus viviparus</name>
    <name type="common">Bovine lungworm</name>
    <dbReference type="NCBI Taxonomy" id="29172"/>
    <lineage>
        <taxon>Eukaryota</taxon>
        <taxon>Metazoa</taxon>
        <taxon>Ecdysozoa</taxon>
        <taxon>Nematoda</taxon>
        <taxon>Chromadorea</taxon>
        <taxon>Rhabditida</taxon>
        <taxon>Rhabditina</taxon>
        <taxon>Rhabditomorpha</taxon>
        <taxon>Strongyloidea</taxon>
        <taxon>Metastrongylidae</taxon>
        <taxon>Dictyocaulus</taxon>
    </lineage>
</organism>
<name>A0A0D8X8W0_DICVI</name>
<dbReference type="InterPro" id="IPR001254">
    <property type="entry name" value="Trypsin_dom"/>
</dbReference>
<dbReference type="GO" id="GO:0004252">
    <property type="term" value="F:serine-type endopeptidase activity"/>
    <property type="evidence" value="ECO:0007669"/>
    <property type="project" value="InterPro"/>
</dbReference>
<protein>
    <recommendedName>
        <fullName evidence="1">Peptidase S1 domain-containing protein</fullName>
    </recommendedName>
</protein>
<evidence type="ECO:0000313" key="3">
    <source>
        <dbReference type="Proteomes" id="UP000053766"/>
    </source>
</evidence>
<gene>
    <name evidence="2" type="ORF">DICVIV_14003</name>
</gene>
<dbReference type="GO" id="GO:0006508">
    <property type="term" value="P:proteolysis"/>
    <property type="evidence" value="ECO:0007669"/>
    <property type="project" value="InterPro"/>
</dbReference>
<evidence type="ECO:0000259" key="1">
    <source>
        <dbReference type="Pfam" id="PF00089"/>
    </source>
</evidence>
<dbReference type="InterPro" id="IPR009003">
    <property type="entry name" value="Peptidase_S1_PA"/>
</dbReference>
<dbReference type="AlphaFoldDB" id="A0A0D8X8W0"/>
<dbReference type="InterPro" id="IPR051333">
    <property type="entry name" value="CLIP_Serine_Protease"/>
</dbReference>
<dbReference type="PROSITE" id="PS00134">
    <property type="entry name" value="TRYPSIN_HIS"/>
    <property type="match status" value="1"/>
</dbReference>
<keyword evidence="3" id="KW-1185">Reference proteome</keyword>
<sequence length="174" mass="19261">MVAYFVHRVSYGTFNKQISTSGCSGVQISEGHVLTAAHCVAKLTKSCKDNARNREDYNVDDPTSIEIFIGSGCTNPNHCKNLFLQYPEVTVHEGYDSCKLLSDLAMLEITPNISSEHGSPICMTKQKEVLHKQLTAVGCGIDQTDRSLTLDNVVFSCHTREPRVPVCKVVEYFS</sequence>
<dbReference type="Pfam" id="PF00089">
    <property type="entry name" value="Trypsin"/>
    <property type="match status" value="1"/>
</dbReference>
<dbReference type="EMBL" id="KN718052">
    <property type="protein sequence ID" value="KJH40074.1"/>
    <property type="molecule type" value="Genomic_DNA"/>
</dbReference>
<dbReference type="InterPro" id="IPR018114">
    <property type="entry name" value="TRYPSIN_HIS"/>
</dbReference>
<dbReference type="Proteomes" id="UP000053766">
    <property type="component" value="Unassembled WGS sequence"/>
</dbReference>
<dbReference type="Gene3D" id="2.40.10.10">
    <property type="entry name" value="Trypsin-like serine proteases"/>
    <property type="match status" value="1"/>
</dbReference>